<dbReference type="Pfam" id="PF07517">
    <property type="entry name" value="SecA_DEAD"/>
    <property type="match status" value="1"/>
</dbReference>
<evidence type="ECO:0000259" key="11">
    <source>
        <dbReference type="PROSITE" id="PS51192"/>
    </source>
</evidence>
<dbReference type="GO" id="GO:0005829">
    <property type="term" value="C:cytosol"/>
    <property type="evidence" value="ECO:0007669"/>
    <property type="project" value="TreeGrafter"/>
</dbReference>
<evidence type="ECO:0000256" key="1">
    <source>
        <dbReference type="ARBA" id="ARBA00022448"/>
    </source>
</evidence>
<dbReference type="Gene3D" id="3.40.50.300">
    <property type="entry name" value="P-loop containing nucleotide triphosphate hydrolases"/>
    <property type="match status" value="2"/>
</dbReference>
<keyword evidence="3 10" id="KW-0963">Cytoplasm</keyword>
<dbReference type="InterPro" id="IPR044722">
    <property type="entry name" value="SecA_SF2_C"/>
</dbReference>
<dbReference type="Pfam" id="PF21090">
    <property type="entry name" value="P-loop_SecA"/>
    <property type="match status" value="2"/>
</dbReference>
<feature type="domain" description="Helicase ATP-binding" evidence="11">
    <location>
        <begin position="89"/>
        <end position="264"/>
    </location>
</feature>
<dbReference type="InterPro" id="IPR001650">
    <property type="entry name" value="Helicase_C-like"/>
</dbReference>
<dbReference type="AlphaFoldDB" id="A0A5C5XFS7"/>
<feature type="binding site" evidence="10">
    <location>
        <position position="513"/>
    </location>
    <ligand>
        <name>ATP</name>
        <dbReference type="ChEBI" id="CHEBI:30616"/>
    </ligand>
</feature>
<evidence type="ECO:0000313" key="15">
    <source>
        <dbReference type="Proteomes" id="UP000316095"/>
    </source>
</evidence>
<evidence type="ECO:0000256" key="3">
    <source>
        <dbReference type="ARBA" id="ARBA00022490"/>
    </source>
</evidence>
<evidence type="ECO:0000256" key="4">
    <source>
        <dbReference type="ARBA" id="ARBA00022741"/>
    </source>
</evidence>
<evidence type="ECO:0000256" key="9">
    <source>
        <dbReference type="ARBA" id="ARBA00023136"/>
    </source>
</evidence>
<keyword evidence="6 10" id="KW-0653">Protein transport</keyword>
<comment type="function">
    <text evidence="10">Part of the Sec protein translocase complex. Interacts with the SecYEG preprotein conducting channel. Has a central role in coupling the hydrolysis of ATP to the transfer of proteins into and across the cell membrane, serving as an ATP-driven molecular motor driving the stepwise translocation of polypeptide chains across the membrane.</text>
</comment>
<evidence type="ECO:0000256" key="5">
    <source>
        <dbReference type="ARBA" id="ARBA00022840"/>
    </source>
</evidence>
<dbReference type="InterPro" id="IPR011130">
    <property type="entry name" value="SecA_preprotein_X-link_dom"/>
</dbReference>
<comment type="subunit">
    <text evidence="10">Monomer and homodimer. Part of the essential Sec protein translocation apparatus which comprises SecA, SecYEG and auxiliary proteins SecDF. Other proteins may also be involved.</text>
</comment>
<dbReference type="PRINTS" id="PR00906">
    <property type="entry name" value="SECA"/>
</dbReference>
<keyword evidence="4 10" id="KW-0547">Nucleotide-binding</keyword>
<dbReference type="GO" id="GO:0043952">
    <property type="term" value="P:protein transport by the Sec complex"/>
    <property type="evidence" value="ECO:0007669"/>
    <property type="project" value="TreeGrafter"/>
</dbReference>
<keyword evidence="15" id="KW-1185">Reference proteome</keyword>
<dbReference type="SUPFAM" id="SSF81767">
    <property type="entry name" value="Pre-protein crosslinking domain of SecA"/>
    <property type="match status" value="1"/>
</dbReference>
<comment type="catalytic activity">
    <reaction evidence="10">
        <text>ATP + H2O + cellular proteinSide 1 = ADP + phosphate + cellular proteinSide 2.</text>
        <dbReference type="EC" id="7.4.2.8"/>
    </reaction>
</comment>
<dbReference type="PROSITE" id="PS51196">
    <property type="entry name" value="SECA_MOTOR_DEAD"/>
    <property type="match status" value="1"/>
</dbReference>
<dbReference type="GO" id="GO:0008564">
    <property type="term" value="F:protein-exporting ATPase activity"/>
    <property type="evidence" value="ECO:0007669"/>
    <property type="project" value="UniProtKB-EC"/>
</dbReference>
<dbReference type="InterPro" id="IPR014001">
    <property type="entry name" value="Helicase_ATP-bd"/>
</dbReference>
<evidence type="ECO:0000313" key="14">
    <source>
        <dbReference type="EMBL" id="TWT61499.1"/>
    </source>
</evidence>
<dbReference type="SMART" id="SM00958">
    <property type="entry name" value="SecA_PP_bind"/>
    <property type="match status" value="1"/>
</dbReference>
<dbReference type="GO" id="GO:0017038">
    <property type="term" value="P:protein import"/>
    <property type="evidence" value="ECO:0007669"/>
    <property type="project" value="InterPro"/>
</dbReference>
<dbReference type="GO" id="GO:0006605">
    <property type="term" value="P:protein targeting"/>
    <property type="evidence" value="ECO:0007669"/>
    <property type="project" value="UniProtKB-UniRule"/>
</dbReference>
<dbReference type="CDD" id="cd17928">
    <property type="entry name" value="DEXDc_SecA"/>
    <property type="match status" value="1"/>
</dbReference>
<dbReference type="EC" id="7.4.2.8" evidence="10"/>
<sequence>MFIVRNILNNSPHRIPRQLTWLRECSEILDCANNLRGLTDSELKSESLKLKQIFAEQRGGTRDVVQAFSIMRDAARRVHQQEHYFNQLLAGRALLDGYIIEMQTGEGKTLTALLPAYVHALSARGCHVITANEYLAVRDHQFSKPIFNLLGISTGVIRNQDNRNERRVAYSRDVTYATEKEIGFDYLKDRLLIESEPNRMSDDETLIEPHDRPVHRTEMNAAIIDEADSVLIDQARMPLIIAEAIPADAGEVERYRWCRETLPKFRPEKDYLLDPQLRRVKLKPDGRSKLVLEQKSEGMGGYRWHDLQVAMENSLTTSHYFRKDRDYLIVNDQIEIIDQNTGRVIPGRKWQHGLQLAIEMKEEFTQIEQTSTTAQTTVQLLARKYRFLCGMTGTAKSIAGELEQYYDLETIQIATRLPSKRTEVKTKLFKTRAEKCNEIRKVVQELVEQKRAILIGTPTVQSSLELAEVLQSAGIEFELLNAANHALEAEIISQAGQPGQVTIATNMAGRGTDIQVDREVLSRGGLHVILSEMHFSSRIDRQLIGRTARQGEPGSYQFLLSFEDDLFEQLPIQFQKKVQNYSLSLKGTEVPSRAIHWFRSAQQKLEREHGQSRMKMYQHSTMLQQELESLGLIPEFLTD</sequence>
<dbReference type="Gene3D" id="3.90.1440.10">
    <property type="entry name" value="SecA, preprotein cross-linking domain"/>
    <property type="match status" value="1"/>
</dbReference>
<feature type="binding site" evidence="10">
    <location>
        <position position="87"/>
    </location>
    <ligand>
        <name>ATP</name>
        <dbReference type="ChEBI" id="CHEBI:30616"/>
    </ligand>
</feature>
<dbReference type="GO" id="GO:0031522">
    <property type="term" value="C:cell envelope Sec protein transport complex"/>
    <property type="evidence" value="ECO:0007669"/>
    <property type="project" value="TreeGrafter"/>
</dbReference>
<comment type="similarity">
    <text evidence="10">Belongs to the SecA family.</text>
</comment>
<dbReference type="PROSITE" id="PS51192">
    <property type="entry name" value="HELICASE_ATP_BIND_1"/>
    <property type="match status" value="1"/>
</dbReference>
<keyword evidence="1 10" id="KW-0813">Transport</keyword>
<evidence type="ECO:0000256" key="8">
    <source>
        <dbReference type="ARBA" id="ARBA00023010"/>
    </source>
</evidence>
<evidence type="ECO:0000256" key="10">
    <source>
        <dbReference type="HAMAP-Rule" id="MF_01382"/>
    </source>
</evidence>
<dbReference type="InterPro" id="IPR036670">
    <property type="entry name" value="SecA_X-link_sf"/>
</dbReference>
<dbReference type="InterPro" id="IPR027417">
    <property type="entry name" value="P-loop_NTPase"/>
</dbReference>
<gene>
    <name evidence="10" type="primary">secA</name>
    <name evidence="14" type="ORF">Pan54_22350</name>
</gene>
<dbReference type="PROSITE" id="PS51194">
    <property type="entry name" value="HELICASE_CTER"/>
    <property type="match status" value="1"/>
</dbReference>
<dbReference type="Proteomes" id="UP000316095">
    <property type="component" value="Unassembled WGS sequence"/>
</dbReference>
<dbReference type="PANTHER" id="PTHR30612">
    <property type="entry name" value="SECA INNER MEMBRANE COMPONENT OF SEC PROTEIN SECRETION SYSTEM"/>
    <property type="match status" value="1"/>
</dbReference>
<feature type="domain" description="SecA family profile" evidence="13">
    <location>
        <begin position="1"/>
        <end position="591"/>
    </location>
</feature>
<feature type="binding site" evidence="10">
    <location>
        <begin position="105"/>
        <end position="109"/>
    </location>
    <ligand>
        <name>ATP</name>
        <dbReference type="ChEBI" id="CHEBI:30616"/>
    </ligand>
</feature>
<dbReference type="CDD" id="cd18803">
    <property type="entry name" value="SF2_C_secA"/>
    <property type="match status" value="1"/>
</dbReference>
<evidence type="ECO:0000259" key="12">
    <source>
        <dbReference type="PROSITE" id="PS51194"/>
    </source>
</evidence>
<keyword evidence="9 10" id="KW-0472">Membrane</keyword>
<evidence type="ECO:0000256" key="7">
    <source>
        <dbReference type="ARBA" id="ARBA00022967"/>
    </source>
</evidence>
<comment type="caution">
    <text evidence="14">The sequence shown here is derived from an EMBL/GenBank/DDBJ whole genome shotgun (WGS) entry which is preliminary data.</text>
</comment>
<dbReference type="InterPro" id="IPR014018">
    <property type="entry name" value="SecA_motor_DEAD"/>
</dbReference>
<dbReference type="SUPFAM" id="SSF52540">
    <property type="entry name" value="P-loop containing nucleoside triphosphate hydrolases"/>
    <property type="match status" value="2"/>
</dbReference>
<reference evidence="14 15" key="1">
    <citation type="submission" date="2019-02" db="EMBL/GenBank/DDBJ databases">
        <title>Deep-cultivation of Planctomycetes and their phenomic and genomic characterization uncovers novel biology.</title>
        <authorList>
            <person name="Wiegand S."/>
            <person name="Jogler M."/>
            <person name="Boedeker C."/>
            <person name="Pinto D."/>
            <person name="Vollmers J."/>
            <person name="Rivas-Marin E."/>
            <person name="Kohn T."/>
            <person name="Peeters S.H."/>
            <person name="Heuer A."/>
            <person name="Rast P."/>
            <person name="Oberbeckmann S."/>
            <person name="Bunk B."/>
            <person name="Jeske O."/>
            <person name="Meyerdierks A."/>
            <person name="Storesund J.E."/>
            <person name="Kallscheuer N."/>
            <person name="Luecker S."/>
            <person name="Lage O.M."/>
            <person name="Pohl T."/>
            <person name="Merkel B.J."/>
            <person name="Hornburger P."/>
            <person name="Mueller R.-W."/>
            <person name="Bruemmer F."/>
            <person name="Labrenz M."/>
            <person name="Spormann A.M."/>
            <person name="Op Den Camp H."/>
            <person name="Overmann J."/>
            <person name="Amann R."/>
            <person name="Jetten M.S.M."/>
            <person name="Mascher T."/>
            <person name="Medema M.H."/>
            <person name="Devos D.P."/>
            <person name="Kaster A.-K."/>
            <person name="Ovreas L."/>
            <person name="Rohde M."/>
            <person name="Galperin M.Y."/>
            <person name="Jogler C."/>
        </authorList>
    </citation>
    <scope>NUCLEOTIDE SEQUENCE [LARGE SCALE GENOMIC DNA]</scope>
    <source>
        <strain evidence="14 15">Pan54</strain>
    </source>
</reference>
<dbReference type="GO" id="GO:0005886">
    <property type="term" value="C:plasma membrane"/>
    <property type="evidence" value="ECO:0007669"/>
    <property type="project" value="UniProtKB-SubCell"/>
</dbReference>
<keyword evidence="7 10" id="KW-1278">Translocase</keyword>
<dbReference type="InterPro" id="IPR000185">
    <property type="entry name" value="SecA"/>
</dbReference>
<dbReference type="EMBL" id="SJPG01000001">
    <property type="protein sequence ID" value="TWT61499.1"/>
    <property type="molecule type" value="Genomic_DNA"/>
</dbReference>
<name>A0A5C5XFS7_9PLAN</name>
<evidence type="ECO:0000256" key="2">
    <source>
        <dbReference type="ARBA" id="ARBA00022475"/>
    </source>
</evidence>
<dbReference type="GO" id="GO:0005524">
    <property type="term" value="F:ATP binding"/>
    <property type="evidence" value="ECO:0007669"/>
    <property type="project" value="UniProtKB-UniRule"/>
</dbReference>
<keyword evidence="8 10" id="KW-0811">Translocation</keyword>
<organism evidence="14 15">
    <name type="scientific">Rubinisphaera italica</name>
    <dbReference type="NCBI Taxonomy" id="2527969"/>
    <lineage>
        <taxon>Bacteria</taxon>
        <taxon>Pseudomonadati</taxon>
        <taxon>Planctomycetota</taxon>
        <taxon>Planctomycetia</taxon>
        <taxon>Planctomycetales</taxon>
        <taxon>Planctomycetaceae</taxon>
        <taxon>Rubinisphaera</taxon>
    </lineage>
</organism>
<feature type="domain" description="Helicase C-terminal" evidence="12">
    <location>
        <begin position="438"/>
        <end position="589"/>
    </location>
</feature>
<dbReference type="FunFam" id="3.40.50.300:FF:000429">
    <property type="entry name" value="Preprotein translocase subunit SecA"/>
    <property type="match status" value="1"/>
</dbReference>
<dbReference type="RefSeq" id="WP_242631456.1">
    <property type="nucleotide sequence ID" value="NZ_SJPG01000001.1"/>
</dbReference>
<keyword evidence="2 10" id="KW-1003">Cell membrane</keyword>
<accession>A0A5C5XFS7</accession>
<dbReference type="HAMAP" id="MF_01382">
    <property type="entry name" value="SecA"/>
    <property type="match status" value="1"/>
</dbReference>
<comment type="subcellular location">
    <subcellularLocation>
        <location evidence="10">Cell membrane</location>
        <topology evidence="10">Peripheral membrane protein</topology>
        <orientation evidence="10">Cytoplasmic side</orientation>
    </subcellularLocation>
    <subcellularLocation>
        <location evidence="10">Cytoplasm</location>
    </subcellularLocation>
    <text evidence="10">Distribution is 50-50.</text>
</comment>
<dbReference type="InterPro" id="IPR011115">
    <property type="entry name" value="SecA_DEAD"/>
</dbReference>
<evidence type="ECO:0000256" key="6">
    <source>
        <dbReference type="ARBA" id="ARBA00022927"/>
    </source>
</evidence>
<dbReference type="GO" id="GO:0065002">
    <property type="term" value="P:intracellular protein transmembrane transport"/>
    <property type="evidence" value="ECO:0007669"/>
    <property type="project" value="UniProtKB-UniRule"/>
</dbReference>
<protein>
    <recommendedName>
        <fullName evidence="10">Protein translocase subunit SecA</fullName>
        <ecNumber evidence="10">7.4.2.8</ecNumber>
    </recommendedName>
</protein>
<proteinExistence type="inferred from homology"/>
<dbReference type="Pfam" id="PF01043">
    <property type="entry name" value="SecA_PP_bind"/>
    <property type="match status" value="1"/>
</dbReference>
<keyword evidence="5 10" id="KW-0067">ATP-binding</keyword>
<evidence type="ECO:0000259" key="13">
    <source>
        <dbReference type="PROSITE" id="PS51196"/>
    </source>
</evidence>
<dbReference type="SMART" id="SM00957">
    <property type="entry name" value="SecA_DEAD"/>
    <property type="match status" value="1"/>
</dbReference>
<dbReference type="PANTHER" id="PTHR30612:SF0">
    <property type="entry name" value="CHLOROPLAST PROTEIN-TRANSPORTING ATPASE"/>
    <property type="match status" value="1"/>
</dbReference>